<dbReference type="SMART" id="SM00829">
    <property type="entry name" value="PKS_ER"/>
    <property type="match status" value="1"/>
</dbReference>
<accession>A0AAV9P3M0</accession>
<dbReference type="Pfam" id="PF08240">
    <property type="entry name" value="ADH_N"/>
    <property type="match status" value="1"/>
</dbReference>
<dbReference type="FunFam" id="3.40.50.720:FF:000003">
    <property type="entry name" value="S-(hydroxymethyl)glutathione dehydrogenase"/>
    <property type="match status" value="1"/>
</dbReference>
<evidence type="ECO:0000313" key="9">
    <source>
        <dbReference type="Proteomes" id="UP001337655"/>
    </source>
</evidence>
<comment type="similarity">
    <text evidence="2 6">Belongs to the zinc-containing alcohol dehydrogenase family.</text>
</comment>
<dbReference type="PROSITE" id="PS00059">
    <property type="entry name" value="ADH_ZINC"/>
    <property type="match status" value="1"/>
</dbReference>
<dbReference type="Gene3D" id="3.90.180.10">
    <property type="entry name" value="Medium-chain alcohol dehydrogenases, catalytic domain"/>
    <property type="match status" value="1"/>
</dbReference>
<organism evidence="8 9">
    <name type="scientific">Saxophila tyrrhenica</name>
    <dbReference type="NCBI Taxonomy" id="1690608"/>
    <lineage>
        <taxon>Eukaryota</taxon>
        <taxon>Fungi</taxon>
        <taxon>Dikarya</taxon>
        <taxon>Ascomycota</taxon>
        <taxon>Pezizomycotina</taxon>
        <taxon>Dothideomycetes</taxon>
        <taxon>Dothideomycetidae</taxon>
        <taxon>Mycosphaerellales</taxon>
        <taxon>Extremaceae</taxon>
        <taxon>Saxophila</taxon>
    </lineage>
</organism>
<dbReference type="GeneID" id="89929686"/>
<name>A0AAV9P3M0_9PEZI</name>
<dbReference type="Pfam" id="PF00107">
    <property type="entry name" value="ADH_zinc_N"/>
    <property type="match status" value="1"/>
</dbReference>
<dbReference type="InterPro" id="IPR020843">
    <property type="entry name" value="ER"/>
</dbReference>
<protein>
    <recommendedName>
        <fullName evidence="7">Enoyl reductase (ER) domain-containing protein</fullName>
    </recommendedName>
</protein>
<dbReference type="PANTHER" id="PTHR43350">
    <property type="entry name" value="NAD-DEPENDENT ALCOHOL DEHYDROGENASE"/>
    <property type="match status" value="1"/>
</dbReference>
<dbReference type="EMBL" id="JAVRRT010000014">
    <property type="protein sequence ID" value="KAK5166092.1"/>
    <property type="molecule type" value="Genomic_DNA"/>
</dbReference>
<evidence type="ECO:0000256" key="4">
    <source>
        <dbReference type="ARBA" id="ARBA00022833"/>
    </source>
</evidence>
<evidence type="ECO:0000256" key="2">
    <source>
        <dbReference type="ARBA" id="ARBA00008072"/>
    </source>
</evidence>
<dbReference type="Gene3D" id="3.40.50.720">
    <property type="entry name" value="NAD(P)-binding Rossmann-like Domain"/>
    <property type="match status" value="1"/>
</dbReference>
<comment type="caution">
    <text evidence="8">The sequence shown here is derived from an EMBL/GenBank/DDBJ whole genome shotgun (WGS) entry which is preliminary data.</text>
</comment>
<dbReference type="RefSeq" id="XP_064656045.1">
    <property type="nucleotide sequence ID" value="XM_064805585.1"/>
</dbReference>
<evidence type="ECO:0000256" key="3">
    <source>
        <dbReference type="ARBA" id="ARBA00022723"/>
    </source>
</evidence>
<sequence length="382" mass="41418">MAEISTKNIETIGYVVHGPKQDFKLENIVLDEMQDDELLIDMKYSGICHTDIVFQKGEIQICPYPAVFGHEGAGTIRAIGPKVKNTSLAVGDFVLLSINYCETCRFCRTGHPANCTEGTRLHLHGTRPDGSTAARLKDSGESVRCHFFGQSSFAKTTFVQETCVVKHPYPGGEAGMFAPMGCGYQTGAGTVMNVLKPEPESSIVVFGLGTVGLTALMAAKYMKVKQIIAVDIQASKLPLAQELGATDLVNVREVPDVVAEIKRLTNNIGADYAIDCTGVPAVIEQALNCTGMFGKTATVGVAPTGAKVNIDPLQWLLYSKTYVGVREGDSVPSEYVPKLVEMQRAGDFPVDKIVKMYDYKDFGQALHDLEEGKVVKPVIQWS</sequence>
<gene>
    <name evidence="8" type="ORF">LTR77_008353</name>
</gene>
<dbReference type="GO" id="GO:0008270">
    <property type="term" value="F:zinc ion binding"/>
    <property type="evidence" value="ECO:0007669"/>
    <property type="project" value="InterPro"/>
</dbReference>
<keyword evidence="3 6" id="KW-0479">Metal-binding</keyword>
<dbReference type="InterPro" id="IPR013149">
    <property type="entry name" value="ADH-like_C"/>
</dbReference>
<evidence type="ECO:0000259" key="7">
    <source>
        <dbReference type="SMART" id="SM00829"/>
    </source>
</evidence>
<dbReference type="SUPFAM" id="SSF50129">
    <property type="entry name" value="GroES-like"/>
    <property type="match status" value="1"/>
</dbReference>
<dbReference type="AlphaFoldDB" id="A0AAV9P3M0"/>
<keyword evidence="9" id="KW-1185">Reference proteome</keyword>
<keyword evidence="4 6" id="KW-0862">Zinc</keyword>
<dbReference type="InterPro" id="IPR011032">
    <property type="entry name" value="GroES-like_sf"/>
</dbReference>
<feature type="domain" description="Enoyl reductase (ER)" evidence="7">
    <location>
        <begin position="18"/>
        <end position="379"/>
    </location>
</feature>
<dbReference type="GO" id="GO:0016491">
    <property type="term" value="F:oxidoreductase activity"/>
    <property type="evidence" value="ECO:0007669"/>
    <property type="project" value="UniProtKB-KW"/>
</dbReference>
<dbReference type="Proteomes" id="UP001337655">
    <property type="component" value="Unassembled WGS sequence"/>
</dbReference>
<evidence type="ECO:0000256" key="5">
    <source>
        <dbReference type="ARBA" id="ARBA00023002"/>
    </source>
</evidence>
<comment type="cofactor">
    <cofactor evidence="1 6">
        <name>Zn(2+)</name>
        <dbReference type="ChEBI" id="CHEBI:29105"/>
    </cofactor>
</comment>
<evidence type="ECO:0000313" key="8">
    <source>
        <dbReference type="EMBL" id="KAK5166092.1"/>
    </source>
</evidence>
<dbReference type="SUPFAM" id="SSF51735">
    <property type="entry name" value="NAD(P)-binding Rossmann-fold domains"/>
    <property type="match status" value="1"/>
</dbReference>
<evidence type="ECO:0000256" key="1">
    <source>
        <dbReference type="ARBA" id="ARBA00001947"/>
    </source>
</evidence>
<proteinExistence type="inferred from homology"/>
<evidence type="ECO:0000256" key="6">
    <source>
        <dbReference type="RuleBase" id="RU361277"/>
    </source>
</evidence>
<keyword evidence="5" id="KW-0560">Oxidoreductase</keyword>
<dbReference type="CDD" id="cd08278">
    <property type="entry name" value="benzyl_alcohol_DH"/>
    <property type="match status" value="1"/>
</dbReference>
<dbReference type="InterPro" id="IPR036291">
    <property type="entry name" value="NAD(P)-bd_dom_sf"/>
</dbReference>
<dbReference type="InterPro" id="IPR002328">
    <property type="entry name" value="ADH_Zn_CS"/>
</dbReference>
<dbReference type="PANTHER" id="PTHR43350:SF2">
    <property type="entry name" value="GROES-LIKE ZINC-BINDING ALCOHOL DEHYDROGENASE FAMILY PROTEIN"/>
    <property type="match status" value="1"/>
</dbReference>
<reference evidence="8 9" key="1">
    <citation type="submission" date="2023-08" db="EMBL/GenBank/DDBJ databases">
        <title>Black Yeasts Isolated from many extreme environments.</title>
        <authorList>
            <person name="Coleine C."/>
            <person name="Stajich J.E."/>
            <person name="Selbmann L."/>
        </authorList>
    </citation>
    <scope>NUCLEOTIDE SEQUENCE [LARGE SCALE GENOMIC DNA]</scope>
    <source>
        <strain evidence="8 9">CCFEE 5935</strain>
    </source>
</reference>
<dbReference type="InterPro" id="IPR013154">
    <property type="entry name" value="ADH-like_N"/>
</dbReference>